<protein>
    <submittedName>
        <fullName evidence="2">Uncharacterized protein</fullName>
    </submittedName>
</protein>
<feature type="signal peptide" evidence="1">
    <location>
        <begin position="1"/>
        <end position="30"/>
    </location>
</feature>
<keyword evidence="1" id="KW-0732">Signal</keyword>
<dbReference type="GO" id="GO:0070652">
    <property type="term" value="C:HAUS complex"/>
    <property type="evidence" value="ECO:0007669"/>
    <property type="project" value="InterPro"/>
</dbReference>
<dbReference type="InterPro" id="IPR026206">
    <property type="entry name" value="HAUS3"/>
</dbReference>
<dbReference type="EMBL" id="JAUIZM010000002">
    <property type="protein sequence ID" value="KAK1398082.1"/>
    <property type="molecule type" value="Genomic_DNA"/>
</dbReference>
<comment type="caution">
    <text evidence="2">The sequence shown here is derived from an EMBL/GenBank/DDBJ whole genome shotgun (WGS) entry which is preliminary data.</text>
</comment>
<name>A0AAD8J8Y7_9APIA</name>
<keyword evidence="3" id="KW-1185">Reference proteome</keyword>
<dbReference type="PANTHER" id="PTHR19378:SF0">
    <property type="entry name" value="HAUS AUGMIN-LIKE COMPLEX SUBUNIT 3"/>
    <property type="match status" value="1"/>
</dbReference>
<dbReference type="PANTHER" id="PTHR19378">
    <property type="entry name" value="GOLGIN- RELATED"/>
    <property type="match status" value="1"/>
</dbReference>
<reference evidence="2" key="2">
    <citation type="submission" date="2023-05" db="EMBL/GenBank/DDBJ databases">
        <authorList>
            <person name="Schelkunov M.I."/>
        </authorList>
    </citation>
    <scope>NUCLEOTIDE SEQUENCE</scope>
    <source>
        <strain evidence="2">Hsosn_3</strain>
        <tissue evidence="2">Leaf</tissue>
    </source>
</reference>
<dbReference type="GO" id="GO:0072686">
    <property type="term" value="C:mitotic spindle"/>
    <property type="evidence" value="ECO:0007669"/>
    <property type="project" value="TreeGrafter"/>
</dbReference>
<dbReference type="Proteomes" id="UP001237642">
    <property type="component" value="Unassembled WGS sequence"/>
</dbReference>
<sequence>MYKNKGQWMIEIHFCMVSEILLVFIQICKQSDLEHALPKDRTRCSNELCTLIQSLQQLLFASSTTAQPNLSPRILMEELGEMVKANAELSAAVETVALEHCKKNEIVKHHSQEIALQRQYKELAARVRALQAS</sequence>
<accession>A0AAD8J8Y7</accession>
<evidence type="ECO:0000256" key="1">
    <source>
        <dbReference type="SAM" id="SignalP"/>
    </source>
</evidence>
<proteinExistence type="predicted"/>
<evidence type="ECO:0000313" key="3">
    <source>
        <dbReference type="Proteomes" id="UP001237642"/>
    </source>
</evidence>
<dbReference type="AlphaFoldDB" id="A0AAD8J8Y7"/>
<dbReference type="GO" id="GO:0031023">
    <property type="term" value="P:microtubule organizing center organization"/>
    <property type="evidence" value="ECO:0007669"/>
    <property type="project" value="TreeGrafter"/>
</dbReference>
<gene>
    <name evidence="2" type="ORF">POM88_007945</name>
</gene>
<reference evidence="2" key="1">
    <citation type="submission" date="2023-02" db="EMBL/GenBank/DDBJ databases">
        <title>Genome of toxic invasive species Heracleum sosnowskyi carries increased number of genes despite the absence of recent whole-genome duplications.</title>
        <authorList>
            <person name="Schelkunov M."/>
            <person name="Shtratnikova V."/>
            <person name="Makarenko M."/>
            <person name="Klepikova A."/>
            <person name="Omelchenko D."/>
            <person name="Novikova G."/>
            <person name="Obukhova E."/>
            <person name="Bogdanov V."/>
            <person name="Penin A."/>
            <person name="Logacheva M."/>
        </authorList>
    </citation>
    <scope>NUCLEOTIDE SEQUENCE</scope>
    <source>
        <strain evidence="2">Hsosn_3</strain>
        <tissue evidence="2">Leaf</tissue>
    </source>
</reference>
<organism evidence="2 3">
    <name type="scientific">Heracleum sosnowskyi</name>
    <dbReference type="NCBI Taxonomy" id="360622"/>
    <lineage>
        <taxon>Eukaryota</taxon>
        <taxon>Viridiplantae</taxon>
        <taxon>Streptophyta</taxon>
        <taxon>Embryophyta</taxon>
        <taxon>Tracheophyta</taxon>
        <taxon>Spermatophyta</taxon>
        <taxon>Magnoliopsida</taxon>
        <taxon>eudicotyledons</taxon>
        <taxon>Gunneridae</taxon>
        <taxon>Pentapetalae</taxon>
        <taxon>asterids</taxon>
        <taxon>campanulids</taxon>
        <taxon>Apiales</taxon>
        <taxon>Apiaceae</taxon>
        <taxon>Apioideae</taxon>
        <taxon>apioid superclade</taxon>
        <taxon>Tordylieae</taxon>
        <taxon>Tordyliinae</taxon>
        <taxon>Heracleum</taxon>
    </lineage>
</organism>
<dbReference type="GO" id="GO:0005815">
    <property type="term" value="C:microtubule organizing center"/>
    <property type="evidence" value="ECO:0007669"/>
    <property type="project" value="TreeGrafter"/>
</dbReference>
<feature type="chain" id="PRO_5042136134" evidence="1">
    <location>
        <begin position="31"/>
        <end position="133"/>
    </location>
</feature>
<dbReference type="GO" id="GO:0051225">
    <property type="term" value="P:spindle assembly"/>
    <property type="evidence" value="ECO:0007669"/>
    <property type="project" value="InterPro"/>
</dbReference>
<evidence type="ECO:0000313" key="2">
    <source>
        <dbReference type="EMBL" id="KAK1398082.1"/>
    </source>
</evidence>